<evidence type="ECO:0000256" key="14">
    <source>
        <dbReference type="ARBA" id="ARBA00023295"/>
    </source>
</evidence>
<dbReference type="SUPFAM" id="SSF48208">
    <property type="entry name" value="Six-hairpin glycosidases"/>
    <property type="match status" value="1"/>
</dbReference>
<feature type="domain" description="Glycogen debranching enzyme C-terminal" evidence="17">
    <location>
        <begin position="1028"/>
        <end position="1475"/>
    </location>
</feature>
<proteinExistence type="inferred from homology"/>
<dbReference type="EC" id="2.4.1.25" evidence="5"/>
<dbReference type="InterPro" id="IPR017853">
    <property type="entry name" value="GH"/>
</dbReference>
<dbReference type="Pfam" id="PF14702">
    <property type="entry name" value="hGDE_central"/>
    <property type="match status" value="1"/>
</dbReference>
<keyword evidence="12" id="KW-0320">Glycogen biosynthesis</keyword>
<comment type="similarity">
    <text evidence="15">Belongs to the glycogen debranching enzyme family.</text>
</comment>
<feature type="domain" description="Glycogen debranching enzyme glucanotransferase" evidence="19">
    <location>
        <begin position="127"/>
        <end position="546"/>
    </location>
</feature>
<evidence type="ECO:0000256" key="5">
    <source>
        <dbReference type="ARBA" id="ARBA00012560"/>
    </source>
</evidence>
<protein>
    <recommendedName>
        <fullName evidence="7">Glycogen debranching enzyme</fullName>
        <ecNumber evidence="5">2.4.1.25</ecNumber>
        <ecNumber evidence="6">3.2.1.33</ecNumber>
    </recommendedName>
    <alternativeName>
        <fullName evidence="16">Glycogen debrancher</fullName>
    </alternativeName>
</protein>
<dbReference type="Gene3D" id="3.20.20.80">
    <property type="entry name" value="Glycosidases"/>
    <property type="match status" value="2"/>
</dbReference>
<dbReference type="InterPro" id="IPR029436">
    <property type="entry name" value="AGL_euk_N"/>
</dbReference>
<keyword evidence="11" id="KW-0378">Hydrolase</keyword>
<dbReference type="FunFam" id="3.20.20.80:FF:000242">
    <property type="entry name" value="Glycogen debranching enzyme Gdb1, putative"/>
    <property type="match status" value="1"/>
</dbReference>
<dbReference type="InterPro" id="IPR008928">
    <property type="entry name" value="6-hairpin_glycosidase_sf"/>
</dbReference>
<evidence type="ECO:0000256" key="11">
    <source>
        <dbReference type="ARBA" id="ARBA00022801"/>
    </source>
</evidence>
<evidence type="ECO:0000259" key="19">
    <source>
        <dbReference type="Pfam" id="PF14701"/>
    </source>
</evidence>
<dbReference type="EMBL" id="SWFT01000137">
    <property type="protein sequence ID" value="KAA8898729.1"/>
    <property type="molecule type" value="Genomic_DNA"/>
</dbReference>
<dbReference type="Proteomes" id="UP000449547">
    <property type="component" value="Unassembled WGS sequence"/>
</dbReference>
<dbReference type="Pfam" id="PF14701">
    <property type="entry name" value="hDGE_amylase"/>
    <property type="match status" value="1"/>
</dbReference>
<evidence type="ECO:0000256" key="15">
    <source>
        <dbReference type="ARBA" id="ARBA00025780"/>
    </source>
</evidence>
<dbReference type="GO" id="GO:0005737">
    <property type="term" value="C:cytoplasm"/>
    <property type="evidence" value="ECO:0007669"/>
    <property type="project" value="UniProtKB-SubCell"/>
</dbReference>
<evidence type="ECO:0000313" key="22">
    <source>
        <dbReference type="Proteomes" id="UP000449547"/>
    </source>
</evidence>
<dbReference type="GO" id="GO:0004134">
    <property type="term" value="F:4-alpha-glucanotransferase activity"/>
    <property type="evidence" value="ECO:0007669"/>
    <property type="project" value="UniProtKB-EC"/>
</dbReference>
<organism evidence="21 22">
    <name type="scientific">Diutina rugosa</name>
    <name type="common">Yeast</name>
    <name type="synonym">Candida rugosa</name>
    <dbReference type="NCBI Taxonomy" id="5481"/>
    <lineage>
        <taxon>Eukaryota</taxon>
        <taxon>Fungi</taxon>
        <taxon>Dikarya</taxon>
        <taxon>Ascomycota</taxon>
        <taxon>Saccharomycotina</taxon>
        <taxon>Pichiomycetes</taxon>
        <taxon>Debaryomycetaceae</taxon>
        <taxon>Diutina</taxon>
    </lineage>
</organism>
<dbReference type="OrthoDB" id="10248904at2759"/>
<dbReference type="RefSeq" id="XP_034010654.1">
    <property type="nucleotide sequence ID" value="XM_034157461.1"/>
</dbReference>
<dbReference type="GeneID" id="54783224"/>
<reference evidence="21 22" key="1">
    <citation type="submission" date="2019-07" db="EMBL/GenBank/DDBJ databases">
        <title>Genome assembly of two rare yeast pathogens: Diutina rugosa and Trichomonascus ciferrii.</title>
        <authorList>
            <person name="Mixao V."/>
            <person name="Saus E."/>
            <person name="Hansen A."/>
            <person name="Lass-Flor C."/>
            <person name="Gabaldon T."/>
        </authorList>
    </citation>
    <scope>NUCLEOTIDE SEQUENCE [LARGE SCALE GENOMIC DNA]</scope>
    <source>
        <strain evidence="21 22">CBS 613</strain>
    </source>
</reference>
<feature type="domain" description="Eukaryotic glycogen debranching enzyme N-terminal" evidence="18">
    <location>
        <begin position="43"/>
        <end position="124"/>
    </location>
</feature>
<dbReference type="VEuPathDB" id="FungiDB:DIURU_004573"/>
<keyword evidence="22" id="KW-1185">Reference proteome</keyword>
<dbReference type="OMA" id="IHFREWN"/>
<dbReference type="GO" id="GO:0005980">
    <property type="term" value="P:glycogen catabolic process"/>
    <property type="evidence" value="ECO:0007669"/>
    <property type="project" value="InterPro"/>
</dbReference>
<evidence type="ECO:0000256" key="10">
    <source>
        <dbReference type="ARBA" id="ARBA00022679"/>
    </source>
</evidence>
<dbReference type="SUPFAM" id="SSF51445">
    <property type="entry name" value="(Trans)glycosidases"/>
    <property type="match status" value="1"/>
</dbReference>
<evidence type="ECO:0000256" key="6">
    <source>
        <dbReference type="ARBA" id="ARBA00012778"/>
    </source>
</evidence>
<dbReference type="InterPro" id="IPR032790">
    <property type="entry name" value="GDE_C"/>
</dbReference>
<dbReference type="InterPro" id="IPR032792">
    <property type="entry name" value="AGL_glucanoTrfase"/>
</dbReference>
<comment type="catalytic activity">
    <reaction evidence="2">
        <text>Hydrolysis of (1-&gt;6)-alpha-D-glucosidic branch linkages in glycogen phosphorylase limit dextrin.</text>
        <dbReference type="EC" id="3.2.1.33"/>
    </reaction>
</comment>
<evidence type="ECO:0000256" key="7">
    <source>
        <dbReference type="ARBA" id="ARBA00020723"/>
    </source>
</evidence>
<dbReference type="CDD" id="cd11327">
    <property type="entry name" value="AmyAc_Glg_debranch_2"/>
    <property type="match status" value="1"/>
</dbReference>
<comment type="function">
    <text evidence="3">Multifunctional enzyme acting as 1,4-alpha-D-glucan:1,4-alpha-D-glucan 4-alpha-D-glycosyltransferase and amylo-1,6-glucosidase in glycogen degradation.</text>
</comment>
<dbReference type="EC" id="3.2.1.33" evidence="6"/>
<gene>
    <name evidence="21" type="ORF">DIURU_004573</name>
</gene>
<keyword evidence="14" id="KW-0326">Glycosidase</keyword>
<evidence type="ECO:0000256" key="8">
    <source>
        <dbReference type="ARBA" id="ARBA00022490"/>
    </source>
</evidence>
<comment type="subcellular location">
    <subcellularLocation>
        <location evidence="4">Cytoplasm</location>
    </subcellularLocation>
</comment>
<comment type="caution">
    <text evidence="21">The sequence shown here is derived from an EMBL/GenBank/DDBJ whole genome shotgun (WGS) entry which is preliminary data.</text>
</comment>
<dbReference type="Pfam" id="PF14699">
    <property type="entry name" value="hGDE_N"/>
    <property type="match status" value="1"/>
</dbReference>
<sequence length="1488" mass="166820">MTRTMLLRLSPEGEPFDQKNANDVLSLPAVPAPEKGPLFDVIFTVEAGAPVSYKATLHINVPKPGKNFDRNAFQSIPIGNSSIVTDVRVPVSVYAPGAYCWYITYNGDKETKRYYFNVPPSLFIDGKYLPFNDINIQTVVSKWIGGKKTERWPEIFNYVSKAKGYNMIHFTPLQYRGESDSPYSIYDQLEFDPNIFDSNEQAINFIRQTMKSNHLLSLTDVVLNHTANNSSWLVEHPESGYNQVTAPHLRAAIALEEALMNFDIESSGLPLELNSYEDVSNLIDGLNEQVIVPLKLWEFYVFDVDATEKAVAAASEIPPSGVPSDIKGQPEALAKFVLENATSSGKMIMAGRFANKFDAGKLRGIITSIYGPLNDNELKEATKEVVNIVNVEPYKMFDSDHAEILKQLKDRTRYLRVDGNGPKLGSISNKSKVIEPYFTVVKANDGKSYYLANNGWIWGGNPLVDFASDQSRAYLRREVIVWGDCVKLRYGTGPEDSPYLWKRMTKYVQISARVFDGFRIDNCHSTPLHVGEALLDAARAVNPNLYVVAELFSGSEAMDKIFVERLAINTLIREAMQAHSAQELSRLVHKHGGKPIGSLAWLPLDDFVYPANKEPSPLMIESYSRVGVIPPIVSSPPHALFMDCTHDNETPTQRRTPEDTLSNAALVAFCSSAIGSVLGYDEVYPHLLDVVGEHREYASLGNGIAVVKQQLHAIRHQLVEESEDISRDHEMYIHHEGQYITIQRHNALTGKGWFLIARTKFEQNPPPQTLSVCKLAGTTATCKFAYVLECHPPAPKSDTEIFGIPSKVRDIIEPQVNQTDEGAEILTSNDNFPPGAIAVFSTEISGVSKELDEYIRKDALEASKDLSLFDLNNVLFKCENEEREASKGSDGVYVIPGVGPLVYAGLEGWNLAMRQVVWNNDLGSPLCDHLRAGTWACDFIVGRLNKFNSSPGVAKLQQWLHDRMEKIKTVPFSLRPRYFCLVVGIAYESARFRALRLMSSTCVAEATNFVQRLAMTSVQMMGALPETSLVVKENVPCMAAGLPHFASGFMRCWGRDVFIAFPGLLLVTGRFKDAHDHIIGFGETLKHGLIPNLLDGGRNPRYNARDATWFYLQAIQEYVKFVPEGLKILGQSVKRRFPKDDTWIPYDDPKAFAYSSTLVEIIYEILSRHAAGISYREHNAGPQIDSQMKDNGFNVSISVDWSNGLIFGGNQDNCGTWMDKMGESERAGSKGVPGTPRDGAAVEINGLLKSTLRFVNELRKKGLFKWDSVTTQDGKKVTFEDWESLVQENFEKCFYIPENAEDDKDYVIDPKLVNRRGIYKDLYRSGKPFEDYQLRPNVAMAMCAAPELFSEDHGRSHLEKADEILRDHVGMATLDPSDWNYEPYYNNSEDSDNFRTAKGRSYHQGPPWCFPLGFHLQAYCRFVSKDPVQLNQRLKWSREWIKTSPWAGITELTNAGGELNKDSSPSQAWSTATLLHLVHLLDQDKGNL</sequence>
<evidence type="ECO:0000259" key="20">
    <source>
        <dbReference type="Pfam" id="PF14702"/>
    </source>
</evidence>
<evidence type="ECO:0000256" key="4">
    <source>
        <dbReference type="ARBA" id="ARBA00004496"/>
    </source>
</evidence>
<keyword evidence="9" id="KW-0328">Glycosyltransferase</keyword>
<evidence type="ECO:0000256" key="1">
    <source>
        <dbReference type="ARBA" id="ARBA00000439"/>
    </source>
</evidence>
<dbReference type="GO" id="GO:0005978">
    <property type="term" value="P:glycogen biosynthetic process"/>
    <property type="evidence" value="ECO:0007669"/>
    <property type="project" value="UniProtKB-KW"/>
</dbReference>
<evidence type="ECO:0000256" key="16">
    <source>
        <dbReference type="ARBA" id="ARBA00031477"/>
    </source>
</evidence>
<dbReference type="FunFam" id="1.50.10.10:FF:000039">
    <property type="entry name" value="Glycogen debranching enzyme Gdb1, putative"/>
    <property type="match status" value="1"/>
</dbReference>
<dbReference type="PANTHER" id="PTHR10569:SF2">
    <property type="entry name" value="GLYCOGEN DEBRANCHING ENZYME"/>
    <property type="match status" value="1"/>
</dbReference>
<name>A0A642UJ46_DIURU</name>
<keyword evidence="8" id="KW-0963">Cytoplasm</keyword>
<dbReference type="InterPro" id="IPR010401">
    <property type="entry name" value="AGL/Gdb1"/>
</dbReference>
<comment type="catalytic activity">
    <reaction evidence="1">
        <text>Transfers a segment of a (1-&gt;4)-alpha-D-glucan to a new position in an acceptor, which may be glucose or a (1-&gt;4)-alpha-D-glucan.</text>
        <dbReference type="EC" id="2.4.1.25"/>
    </reaction>
</comment>
<evidence type="ECO:0000256" key="3">
    <source>
        <dbReference type="ARBA" id="ARBA00003530"/>
    </source>
</evidence>
<feature type="domain" description="Glycogen debranching enzyme central" evidence="20">
    <location>
        <begin position="703"/>
        <end position="944"/>
    </location>
</feature>
<evidence type="ECO:0000256" key="13">
    <source>
        <dbReference type="ARBA" id="ARBA00023268"/>
    </source>
</evidence>
<dbReference type="GO" id="GO:0004135">
    <property type="term" value="F:amylo-alpha-1,6-glucosidase activity"/>
    <property type="evidence" value="ECO:0007669"/>
    <property type="project" value="UniProtKB-EC"/>
</dbReference>
<evidence type="ECO:0000256" key="9">
    <source>
        <dbReference type="ARBA" id="ARBA00022676"/>
    </source>
</evidence>
<evidence type="ECO:0000313" key="21">
    <source>
        <dbReference type="EMBL" id="KAA8898729.1"/>
    </source>
</evidence>
<dbReference type="Pfam" id="PF06202">
    <property type="entry name" value="GDE_C"/>
    <property type="match status" value="1"/>
</dbReference>
<accession>A0A642UJ46</accession>
<evidence type="ECO:0000256" key="12">
    <source>
        <dbReference type="ARBA" id="ARBA00023056"/>
    </source>
</evidence>
<evidence type="ECO:0000259" key="18">
    <source>
        <dbReference type="Pfam" id="PF14699"/>
    </source>
</evidence>
<evidence type="ECO:0000256" key="2">
    <source>
        <dbReference type="ARBA" id="ARBA00000927"/>
    </source>
</evidence>
<dbReference type="InterPro" id="IPR032788">
    <property type="entry name" value="AGL_central"/>
</dbReference>
<evidence type="ECO:0000259" key="17">
    <source>
        <dbReference type="Pfam" id="PF06202"/>
    </source>
</evidence>
<keyword evidence="13" id="KW-0511">Multifunctional enzyme</keyword>
<dbReference type="PANTHER" id="PTHR10569">
    <property type="entry name" value="GLYCOGEN DEBRANCHING ENZYME"/>
    <property type="match status" value="1"/>
</dbReference>
<keyword evidence="10" id="KW-0808">Transferase</keyword>